<feature type="domain" description="N-acetyltransferase ESCO zinc-finger" evidence="11">
    <location>
        <begin position="57"/>
        <end position="95"/>
    </location>
</feature>
<dbReference type="Proteomes" id="UP001521184">
    <property type="component" value="Unassembled WGS sequence"/>
</dbReference>
<organism evidence="13 14">
    <name type="scientific">Diplodia intermedia</name>
    <dbReference type="NCBI Taxonomy" id="856260"/>
    <lineage>
        <taxon>Eukaryota</taxon>
        <taxon>Fungi</taxon>
        <taxon>Dikarya</taxon>
        <taxon>Ascomycota</taxon>
        <taxon>Pezizomycotina</taxon>
        <taxon>Dothideomycetes</taxon>
        <taxon>Dothideomycetes incertae sedis</taxon>
        <taxon>Botryosphaeriales</taxon>
        <taxon>Botryosphaeriaceae</taxon>
        <taxon>Diplodia</taxon>
    </lineage>
</organism>
<evidence type="ECO:0000256" key="7">
    <source>
        <dbReference type="ARBA" id="ARBA00023242"/>
    </source>
</evidence>
<keyword evidence="4" id="KW-0479">Metal-binding</keyword>
<dbReference type="EMBL" id="JAKEKT020000063">
    <property type="protein sequence ID" value="KAL1639482.1"/>
    <property type="molecule type" value="Genomic_DNA"/>
</dbReference>
<evidence type="ECO:0000256" key="3">
    <source>
        <dbReference type="ARBA" id="ARBA00022679"/>
    </source>
</evidence>
<accession>A0ABR3TJ84</accession>
<comment type="caution">
    <text evidence="13">The sequence shown here is derived from an EMBL/GenBank/DDBJ whole genome shotgun (WGS) entry which is preliminary data.</text>
</comment>
<evidence type="ECO:0000256" key="8">
    <source>
        <dbReference type="ARBA" id="ARBA00023306"/>
    </source>
</evidence>
<sequence length="402" mass="42988">MAATTAGPQPPAGHRNAGNARTETASPSATQVTAPSDDDKTSSKEKLPRRRQRRLTQLQLDLGVAPVQRTCKTCGMAYVPSNAEDAALHKRFHAMNVGGVDVGKGFFARGAEKGGAAGEIVWEKGVDGDFVVVVGRREKAAARTRVRRVLDVVERELGAVEIPDHELWGQVAVEEDAGNKHARKGEHVRNSISAGIDTEIESKPQRGAGTNGTGRNRTRGVDVMRADRFKAYLYIRGSKCVGLCLAERITEAYRVVDVPENGSGQAQTTTVASTKTSEDQTGSKDATEPSTGASFDCPSTTITTTPTTPRTLTFSSITHPADLGISRIWVSSLHRRHGIAIALLDAAAGDFCAYRCEDNDGGGGEKRKGPLKERIAFSQPTGSGSRLAQRWFGAETGWGVYT</sequence>
<keyword evidence="7" id="KW-0539">Nucleus</keyword>
<evidence type="ECO:0000313" key="13">
    <source>
        <dbReference type="EMBL" id="KAL1639482.1"/>
    </source>
</evidence>
<feature type="compositionally biased region" description="Basic and acidic residues" evidence="10">
    <location>
        <begin position="37"/>
        <end position="46"/>
    </location>
</feature>
<dbReference type="Pfam" id="PF13880">
    <property type="entry name" value="Acetyltransf_13"/>
    <property type="match status" value="1"/>
</dbReference>
<feature type="compositionally biased region" description="Low complexity" evidence="10">
    <location>
        <begin position="298"/>
        <end position="308"/>
    </location>
</feature>
<comment type="similarity">
    <text evidence="2">Belongs to the acetyltransferase family. ECO subfamily.</text>
</comment>
<evidence type="ECO:0000256" key="1">
    <source>
        <dbReference type="ARBA" id="ARBA00004123"/>
    </source>
</evidence>
<dbReference type="Pfam" id="PF13878">
    <property type="entry name" value="zf-C2H2_3"/>
    <property type="match status" value="1"/>
</dbReference>
<evidence type="ECO:0000259" key="12">
    <source>
        <dbReference type="Pfam" id="PF13880"/>
    </source>
</evidence>
<dbReference type="InterPro" id="IPR028009">
    <property type="entry name" value="ESCO_Acetyltransf_dom"/>
</dbReference>
<evidence type="ECO:0000256" key="4">
    <source>
        <dbReference type="ARBA" id="ARBA00022723"/>
    </source>
</evidence>
<evidence type="ECO:0000313" key="14">
    <source>
        <dbReference type="Proteomes" id="UP001521184"/>
    </source>
</evidence>
<keyword evidence="9" id="KW-0012">Acyltransferase</keyword>
<proteinExistence type="inferred from homology"/>
<keyword evidence="8" id="KW-0131">Cell cycle</keyword>
<evidence type="ECO:0000259" key="11">
    <source>
        <dbReference type="Pfam" id="PF13878"/>
    </source>
</evidence>
<dbReference type="InterPro" id="IPR028005">
    <property type="entry name" value="AcTrfase_ESCO_Znf_dom"/>
</dbReference>
<dbReference type="PANTHER" id="PTHR45884:SF2">
    <property type="entry name" value="N-ACETYLTRANSFERASE ECO"/>
    <property type="match status" value="1"/>
</dbReference>
<protein>
    <recommendedName>
        <fullName evidence="15">Sister chromatid cohesion acetyltransferase Eco1</fullName>
    </recommendedName>
</protein>
<dbReference type="PANTHER" id="PTHR45884">
    <property type="entry name" value="N-ACETYLTRANSFERASE ECO"/>
    <property type="match status" value="1"/>
</dbReference>
<feature type="domain" description="N-acetyltransferase ESCO acetyl-transferase" evidence="12">
    <location>
        <begin position="319"/>
        <end position="401"/>
    </location>
</feature>
<keyword evidence="5" id="KW-0863">Zinc-finger</keyword>
<reference evidence="13 14" key="1">
    <citation type="journal article" date="2023" name="Plant Dis.">
        <title>First Report of Diplodia intermedia Causing Canker and Dieback Diseases on Apple Trees in Canada.</title>
        <authorList>
            <person name="Ellouze W."/>
            <person name="Ilyukhin E."/>
            <person name="Sulman M."/>
            <person name="Ali S."/>
        </authorList>
    </citation>
    <scope>NUCLEOTIDE SEQUENCE [LARGE SCALE GENOMIC DNA]</scope>
    <source>
        <strain evidence="13 14">M45-28</strain>
    </source>
</reference>
<comment type="subcellular location">
    <subcellularLocation>
        <location evidence="1">Nucleus</location>
    </subcellularLocation>
</comment>
<keyword evidence="3" id="KW-0808">Transferase</keyword>
<keyword evidence="14" id="KW-1185">Reference proteome</keyword>
<feature type="compositionally biased region" description="Polar residues" evidence="10">
    <location>
        <begin position="19"/>
        <end position="34"/>
    </location>
</feature>
<feature type="compositionally biased region" description="Polar residues" evidence="10">
    <location>
        <begin position="262"/>
        <end position="275"/>
    </location>
</feature>
<keyword evidence="6" id="KW-0862">Zinc</keyword>
<feature type="region of interest" description="Disordered" evidence="10">
    <location>
        <begin position="261"/>
        <end position="308"/>
    </location>
</feature>
<evidence type="ECO:0000256" key="6">
    <source>
        <dbReference type="ARBA" id="ARBA00022833"/>
    </source>
</evidence>
<gene>
    <name evidence="13" type="ORF">SLS58_007914</name>
</gene>
<evidence type="ECO:0000256" key="10">
    <source>
        <dbReference type="SAM" id="MobiDB-lite"/>
    </source>
</evidence>
<evidence type="ECO:0000256" key="2">
    <source>
        <dbReference type="ARBA" id="ARBA00005816"/>
    </source>
</evidence>
<evidence type="ECO:0000256" key="5">
    <source>
        <dbReference type="ARBA" id="ARBA00022771"/>
    </source>
</evidence>
<evidence type="ECO:0000256" key="9">
    <source>
        <dbReference type="ARBA" id="ARBA00023315"/>
    </source>
</evidence>
<feature type="compositionally biased region" description="Basic and acidic residues" evidence="10">
    <location>
        <begin position="276"/>
        <end position="287"/>
    </location>
</feature>
<name>A0ABR3TJ84_9PEZI</name>
<feature type="region of interest" description="Disordered" evidence="10">
    <location>
        <begin position="1"/>
        <end position="52"/>
    </location>
</feature>
<evidence type="ECO:0008006" key="15">
    <source>
        <dbReference type="Google" id="ProtNLM"/>
    </source>
</evidence>